<reference evidence="1" key="1">
    <citation type="submission" date="2022-10" db="EMBL/GenBank/DDBJ databases">
        <title>Culturing micro-colonial fungi from biological soil crusts in the Mojave desert and describing Neophaeococcomyces mojavensis, and introducing the new genera and species Taxawa tesnikishii.</title>
        <authorList>
            <person name="Kurbessoian T."/>
            <person name="Stajich J.E."/>
        </authorList>
    </citation>
    <scope>NUCLEOTIDE SEQUENCE</scope>
    <source>
        <strain evidence="1">TK_1</strain>
    </source>
</reference>
<sequence length="219" mass="24374">MTATGAAQLDMEKIEEGCDIVVLQTLRLLEERMRRLEFVLDGDIKDEPQQTQDSVIKRLQKLEESLLKATSGSSVIADIMLVQSRHADLLNPPESPEVSEAQPGLGAPHKLAMVLAEAPLYPATASQLTSLDDIPIPPTESFASLIALHPRIAAVATRQNQQARQIAYLSKKSAQLVLKWHKIFIIGQGRCWVEWDNRLRKAARDVGRVEVRRRGEGEL</sequence>
<proteinExistence type="predicted"/>
<gene>
    <name evidence="1" type="ORF">H2201_008199</name>
</gene>
<dbReference type="InterPro" id="IPR009991">
    <property type="entry name" value="DCTN3"/>
</dbReference>
<comment type="caution">
    <text evidence="1">The sequence shown here is derived from an EMBL/GenBank/DDBJ whole genome shotgun (WGS) entry which is preliminary data.</text>
</comment>
<accession>A0ABQ9NGT3</accession>
<dbReference type="Pfam" id="PF07426">
    <property type="entry name" value="Dynactin_p22"/>
    <property type="match status" value="1"/>
</dbReference>
<keyword evidence="2" id="KW-1185">Reference proteome</keyword>
<protein>
    <recommendedName>
        <fullName evidence="3">Nuclear distribution protein RO10</fullName>
    </recommendedName>
</protein>
<evidence type="ECO:0000313" key="2">
    <source>
        <dbReference type="Proteomes" id="UP001172684"/>
    </source>
</evidence>
<name>A0ABQ9NGT3_9PEZI</name>
<evidence type="ECO:0000313" key="1">
    <source>
        <dbReference type="EMBL" id="KAJ9657403.1"/>
    </source>
</evidence>
<dbReference type="EMBL" id="JAPDRL010000101">
    <property type="protein sequence ID" value="KAJ9657403.1"/>
    <property type="molecule type" value="Genomic_DNA"/>
</dbReference>
<dbReference type="Proteomes" id="UP001172684">
    <property type="component" value="Unassembled WGS sequence"/>
</dbReference>
<evidence type="ECO:0008006" key="3">
    <source>
        <dbReference type="Google" id="ProtNLM"/>
    </source>
</evidence>
<organism evidence="1 2">
    <name type="scientific">Coniosporium apollinis</name>
    <dbReference type="NCBI Taxonomy" id="61459"/>
    <lineage>
        <taxon>Eukaryota</taxon>
        <taxon>Fungi</taxon>
        <taxon>Dikarya</taxon>
        <taxon>Ascomycota</taxon>
        <taxon>Pezizomycotina</taxon>
        <taxon>Dothideomycetes</taxon>
        <taxon>Dothideomycetes incertae sedis</taxon>
        <taxon>Coniosporium</taxon>
    </lineage>
</organism>